<reference evidence="1" key="1">
    <citation type="submission" date="2014-09" db="EMBL/GenBank/DDBJ databases">
        <authorList>
            <person name="Magalhaes I.L.F."/>
            <person name="Oliveira U."/>
            <person name="Santos F.R."/>
            <person name="Vidigal T.H.D.A."/>
            <person name="Brescovit A.D."/>
            <person name="Santos A.J."/>
        </authorList>
    </citation>
    <scope>NUCLEOTIDE SEQUENCE</scope>
    <source>
        <tissue evidence="1">Shoot tissue taken approximately 20 cm above the soil surface</tissue>
    </source>
</reference>
<name>A0A0A9BFH4_ARUDO</name>
<protein>
    <submittedName>
        <fullName evidence="1">Uncharacterized protein</fullName>
    </submittedName>
</protein>
<organism evidence="1">
    <name type="scientific">Arundo donax</name>
    <name type="common">Giant reed</name>
    <name type="synonym">Donax arundinaceus</name>
    <dbReference type="NCBI Taxonomy" id="35708"/>
    <lineage>
        <taxon>Eukaryota</taxon>
        <taxon>Viridiplantae</taxon>
        <taxon>Streptophyta</taxon>
        <taxon>Embryophyta</taxon>
        <taxon>Tracheophyta</taxon>
        <taxon>Spermatophyta</taxon>
        <taxon>Magnoliopsida</taxon>
        <taxon>Liliopsida</taxon>
        <taxon>Poales</taxon>
        <taxon>Poaceae</taxon>
        <taxon>PACMAD clade</taxon>
        <taxon>Arundinoideae</taxon>
        <taxon>Arundineae</taxon>
        <taxon>Arundo</taxon>
    </lineage>
</organism>
<dbReference type="AlphaFoldDB" id="A0A0A9BFH4"/>
<dbReference type="EMBL" id="GBRH01239858">
    <property type="protein sequence ID" value="JAD58037.1"/>
    <property type="molecule type" value="Transcribed_RNA"/>
</dbReference>
<proteinExistence type="predicted"/>
<sequence length="33" mass="3786">MHNSLVQQVCLRLHQHRSCCKPQRSSVCSFLCG</sequence>
<evidence type="ECO:0000313" key="1">
    <source>
        <dbReference type="EMBL" id="JAD58037.1"/>
    </source>
</evidence>
<reference evidence="1" key="2">
    <citation type="journal article" date="2015" name="Data Brief">
        <title>Shoot transcriptome of the giant reed, Arundo donax.</title>
        <authorList>
            <person name="Barrero R.A."/>
            <person name="Guerrero F.D."/>
            <person name="Moolhuijzen P."/>
            <person name="Goolsby J.A."/>
            <person name="Tidwell J."/>
            <person name="Bellgard S.E."/>
            <person name="Bellgard M.I."/>
        </authorList>
    </citation>
    <scope>NUCLEOTIDE SEQUENCE</scope>
    <source>
        <tissue evidence="1">Shoot tissue taken approximately 20 cm above the soil surface</tissue>
    </source>
</reference>
<accession>A0A0A9BFH4</accession>